<dbReference type="AlphaFoldDB" id="A0AAD9ZU98"/>
<keyword evidence="2" id="KW-1185">Reference proteome</keyword>
<name>A0AAD9ZU98_9ROSI</name>
<organism evidence="1 2">
    <name type="scientific">Dipteronia sinensis</name>
    <dbReference type="NCBI Taxonomy" id="43782"/>
    <lineage>
        <taxon>Eukaryota</taxon>
        <taxon>Viridiplantae</taxon>
        <taxon>Streptophyta</taxon>
        <taxon>Embryophyta</taxon>
        <taxon>Tracheophyta</taxon>
        <taxon>Spermatophyta</taxon>
        <taxon>Magnoliopsida</taxon>
        <taxon>eudicotyledons</taxon>
        <taxon>Gunneridae</taxon>
        <taxon>Pentapetalae</taxon>
        <taxon>rosids</taxon>
        <taxon>malvids</taxon>
        <taxon>Sapindales</taxon>
        <taxon>Sapindaceae</taxon>
        <taxon>Hippocastanoideae</taxon>
        <taxon>Acereae</taxon>
        <taxon>Dipteronia</taxon>
    </lineage>
</organism>
<reference evidence="1" key="1">
    <citation type="journal article" date="2023" name="Plant J.">
        <title>Genome sequences and population genomics provide insights into the demographic history, inbreeding, and mutation load of two 'living fossil' tree species of Dipteronia.</title>
        <authorList>
            <person name="Feng Y."/>
            <person name="Comes H.P."/>
            <person name="Chen J."/>
            <person name="Zhu S."/>
            <person name="Lu R."/>
            <person name="Zhang X."/>
            <person name="Li P."/>
            <person name="Qiu J."/>
            <person name="Olsen K.M."/>
            <person name="Qiu Y."/>
        </authorList>
    </citation>
    <scope>NUCLEOTIDE SEQUENCE</scope>
    <source>
        <strain evidence="1">NBL</strain>
    </source>
</reference>
<evidence type="ECO:0000313" key="2">
    <source>
        <dbReference type="Proteomes" id="UP001281410"/>
    </source>
</evidence>
<evidence type="ECO:0000313" key="1">
    <source>
        <dbReference type="EMBL" id="KAK3193285.1"/>
    </source>
</evidence>
<dbReference type="EMBL" id="JANJYJ010000008">
    <property type="protein sequence ID" value="KAK3193285.1"/>
    <property type="molecule type" value="Genomic_DNA"/>
</dbReference>
<gene>
    <name evidence="1" type="ORF">Dsin_024595</name>
</gene>
<evidence type="ECO:0008006" key="3">
    <source>
        <dbReference type="Google" id="ProtNLM"/>
    </source>
</evidence>
<comment type="caution">
    <text evidence="1">The sequence shown here is derived from an EMBL/GenBank/DDBJ whole genome shotgun (WGS) entry which is preliminary data.</text>
</comment>
<accession>A0AAD9ZU98</accession>
<proteinExistence type="predicted"/>
<sequence length="117" mass="13597">MEAVFPDAAYGVCAYHLSQNLKRICKQRDDVIKLYYHATYMYRVEEFDREMAELKATFHKVYDELIQVGIEKFSSVHSPGKRYHMMTTNIAESINSCLVAIRKLPITSISEFIPDLL</sequence>
<protein>
    <recommendedName>
        <fullName evidence="3">Transposase</fullName>
    </recommendedName>
</protein>
<dbReference type="Proteomes" id="UP001281410">
    <property type="component" value="Unassembled WGS sequence"/>
</dbReference>